<name>A0A914YKH2_9BILA</name>
<evidence type="ECO:0000313" key="4">
    <source>
        <dbReference type="WBParaSite" id="PSU_v2.g20023.t1"/>
    </source>
</evidence>
<evidence type="ECO:0000256" key="2">
    <source>
        <dbReference type="SAM" id="SignalP"/>
    </source>
</evidence>
<evidence type="ECO:0000313" key="3">
    <source>
        <dbReference type="Proteomes" id="UP000887577"/>
    </source>
</evidence>
<evidence type="ECO:0000256" key="1">
    <source>
        <dbReference type="SAM" id="Coils"/>
    </source>
</evidence>
<dbReference type="WBParaSite" id="PSU_v2.g20023.t1">
    <property type="protein sequence ID" value="PSU_v2.g20023.t1"/>
    <property type="gene ID" value="PSU_v2.g20023"/>
</dbReference>
<keyword evidence="2" id="KW-0732">Signal</keyword>
<organism evidence="3 4">
    <name type="scientific">Panagrolaimus superbus</name>
    <dbReference type="NCBI Taxonomy" id="310955"/>
    <lineage>
        <taxon>Eukaryota</taxon>
        <taxon>Metazoa</taxon>
        <taxon>Ecdysozoa</taxon>
        <taxon>Nematoda</taxon>
        <taxon>Chromadorea</taxon>
        <taxon>Rhabditida</taxon>
        <taxon>Tylenchina</taxon>
        <taxon>Panagrolaimomorpha</taxon>
        <taxon>Panagrolaimoidea</taxon>
        <taxon>Panagrolaimidae</taxon>
        <taxon>Panagrolaimus</taxon>
    </lineage>
</organism>
<sequence length="199" mass="23398">MAAVRKIFIILLIFCNKIVCMPLRHQIEDDNNITVKTIEIFKNEHKTVYETVVPLKGFLVTFPPNVSQQNVPFALANMNVINTAIHRIKANEQGKQVDKQEEKKKEVERNANNIRKDMEEELKRVNQQLQIIETLDEGRTKAIMEINNLFDLFFWDEYVQTHHFNTANKTASYIENQLIDCYDNNSVRLKHTVFDDFEI</sequence>
<feature type="coiled-coil region" evidence="1">
    <location>
        <begin position="90"/>
        <end position="135"/>
    </location>
</feature>
<keyword evidence="1" id="KW-0175">Coiled coil</keyword>
<protein>
    <submittedName>
        <fullName evidence="4">Uncharacterized protein</fullName>
    </submittedName>
</protein>
<feature type="chain" id="PRO_5036814441" evidence="2">
    <location>
        <begin position="21"/>
        <end position="199"/>
    </location>
</feature>
<reference evidence="4" key="1">
    <citation type="submission" date="2022-11" db="UniProtKB">
        <authorList>
            <consortium name="WormBaseParasite"/>
        </authorList>
    </citation>
    <scope>IDENTIFICATION</scope>
</reference>
<keyword evidence="3" id="KW-1185">Reference proteome</keyword>
<dbReference type="AlphaFoldDB" id="A0A914YKH2"/>
<dbReference type="Proteomes" id="UP000887577">
    <property type="component" value="Unplaced"/>
</dbReference>
<feature type="signal peptide" evidence="2">
    <location>
        <begin position="1"/>
        <end position="20"/>
    </location>
</feature>
<accession>A0A914YKH2</accession>
<proteinExistence type="predicted"/>